<evidence type="ECO:0000313" key="6">
    <source>
        <dbReference type="Proteomes" id="UP000183076"/>
    </source>
</evidence>
<dbReference type="PROSITE" id="PS51387">
    <property type="entry name" value="FAD_PCMH"/>
    <property type="match status" value="1"/>
</dbReference>
<evidence type="ECO:0000256" key="3">
    <source>
        <dbReference type="ARBA" id="ARBA00023002"/>
    </source>
</evidence>
<keyword evidence="1" id="KW-0285">Flavoprotein</keyword>
<evidence type="ECO:0000256" key="2">
    <source>
        <dbReference type="ARBA" id="ARBA00022827"/>
    </source>
</evidence>
<dbReference type="GO" id="GO:0016491">
    <property type="term" value="F:oxidoreductase activity"/>
    <property type="evidence" value="ECO:0007669"/>
    <property type="project" value="UniProtKB-KW"/>
</dbReference>
<gene>
    <name evidence="5" type="ORF">SAMN04488041_10616</name>
</gene>
<dbReference type="InterPro" id="IPR036683">
    <property type="entry name" value="CO_DH_flav_C_dom_sf"/>
</dbReference>
<dbReference type="SUPFAM" id="SSF55447">
    <property type="entry name" value="CO dehydrogenase flavoprotein C-terminal domain-like"/>
    <property type="match status" value="1"/>
</dbReference>
<evidence type="ECO:0000256" key="1">
    <source>
        <dbReference type="ARBA" id="ARBA00022630"/>
    </source>
</evidence>
<dbReference type="AlphaFoldDB" id="A0A1H3B0Z4"/>
<dbReference type="InterPro" id="IPR051312">
    <property type="entry name" value="Diverse_Substr_Oxidored"/>
</dbReference>
<proteinExistence type="predicted"/>
<keyword evidence="3" id="KW-0560">Oxidoreductase</keyword>
<dbReference type="Pfam" id="PF00941">
    <property type="entry name" value="FAD_binding_5"/>
    <property type="match status" value="1"/>
</dbReference>
<accession>A0A1H3B0Z4</accession>
<reference evidence="6" key="1">
    <citation type="submission" date="2016-10" db="EMBL/GenBank/DDBJ databases">
        <authorList>
            <person name="Varghese N."/>
            <person name="Submissions S."/>
        </authorList>
    </citation>
    <scope>NUCLEOTIDE SEQUENCE [LARGE SCALE GENOMIC DNA]</scope>
    <source>
        <strain evidence="6">DSM 10014</strain>
    </source>
</reference>
<dbReference type="SMART" id="SM01092">
    <property type="entry name" value="CO_deh_flav_C"/>
    <property type="match status" value="1"/>
</dbReference>
<dbReference type="Gene3D" id="3.30.465.10">
    <property type="match status" value="1"/>
</dbReference>
<dbReference type="EMBL" id="FNNB01000006">
    <property type="protein sequence ID" value="SDX35612.1"/>
    <property type="molecule type" value="Genomic_DNA"/>
</dbReference>
<keyword evidence="2" id="KW-0274">FAD</keyword>
<name>A0A1H3B0Z4_9RHOB</name>
<dbReference type="InterPro" id="IPR016169">
    <property type="entry name" value="FAD-bd_PCMH_sub2"/>
</dbReference>
<evidence type="ECO:0000313" key="5">
    <source>
        <dbReference type="EMBL" id="SDX35612.1"/>
    </source>
</evidence>
<sequence length="278" mass="29154">MSYLTATTLDQALTTLAAGPVSIIAGGTDWFPARGDRPVTGDLLDITRLSELRGISQTDQGWRIGAATTWTDIIRADLPAAFDGLKLAAREVGSIQIQNAGTIAGNLCNASPAADGVPPLLTLNAEVELCSANGSRVLPLSQFLQGVRQTDRAQNELVTAIHIPAPPVDSHSSFVKLGARKYLVISICMVAVLAKIESGRLTDIRIAIGAASPVAQRLTALEDQLRGGALGDVESRITADLVQALSPITDARASADYRLAASVTLVRRAVMRALKGAL</sequence>
<dbReference type="SUPFAM" id="SSF56176">
    <property type="entry name" value="FAD-binding/transporter-associated domain-like"/>
    <property type="match status" value="1"/>
</dbReference>
<dbReference type="PANTHER" id="PTHR42659">
    <property type="entry name" value="XANTHINE DEHYDROGENASE SUBUNIT C-RELATED"/>
    <property type="match status" value="1"/>
</dbReference>
<dbReference type="InterPro" id="IPR016166">
    <property type="entry name" value="FAD-bd_PCMH"/>
</dbReference>
<dbReference type="GO" id="GO:0071949">
    <property type="term" value="F:FAD binding"/>
    <property type="evidence" value="ECO:0007669"/>
    <property type="project" value="InterPro"/>
</dbReference>
<dbReference type="RefSeq" id="WP_074636795.1">
    <property type="nucleotide sequence ID" value="NZ_CP160851.1"/>
</dbReference>
<dbReference type="STRING" id="60137.SAMN04488041_10616"/>
<dbReference type="Gene3D" id="3.30.390.50">
    <property type="entry name" value="CO dehydrogenase flavoprotein, C-terminal domain"/>
    <property type="match status" value="1"/>
</dbReference>
<dbReference type="Proteomes" id="UP000183076">
    <property type="component" value="Unassembled WGS sequence"/>
</dbReference>
<dbReference type="Pfam" id="PF03450">
    <property type="entry name" value="CO_deh_flav_C"/>
    <property type="match status" value="1"/>
</dbReference>
<protein>
    <submittedName>
        <fullName evidence="5">CO or xanthine dehydrogenase, FAD-binding subunit</fullName>
    </submittedName>
</protein>
<evidence type="ECO:0000259" key="4">
    <source>
        <dbReference type="PROSITE" id="PS51387"/>
    </source>
</evidence>
<dbReference type="PANTHER" id="PTHR42659:SF2">
    <property type="entry name" value="XANTHINE DEHYDROGENASE SUBUNIT C-RELATED"/>
    <property type="match status" value="1"/>
</dbReference>
<dbReference type="InterPro" id="IPR002346">
    <property type="entry name" value="Mopterin_DH_FAD-bd"/>
</dbReference>
<feature type="domain" description="FAD-binding PCMH-type" evidence="4">
    <location>
        <begin position="1"/>
        <end position="168"/>
    </location>
</feature>
<dbReference type="InterPro" id="IPR005107">
    <property type="entry name" value="CO_DH_flav_C"/>
</dbReference>
<dbReference type="GeneID" id="94022603"/>
<dbReference type="InterPro" id="IPR036318">
    <property type="entry name" value="FAD-bd_PCMH-like_sf"/>
</dbReference>
<organism evidence="5 6">
    <name type="scientific">Sulfitobacter pontiacus</name>
    <dbReference type="NCBI Taxonomy" id="60137"/>
    <lineage>
        <taxon>Bacteria</taxon>
        <taxon>Pseudomonadati</taxon>
        <taxon>Pseudomonadota</taxon>
        <taxon>Alphaproteobacteria</taxon>
        <taxon>Rhodobacterales</taxon>
        <taxon>Roseobacteraceae</taxon>
        <taxon>Sulfitobacter</taxon>
    </lineage>
</organism>